<evidence type="ECO:0008006" key="3">
    <source>
        <dbReference type="Google" id="ProtNLM"/>
    </source>
</evidence>
<dbReference type="Proteomes" id="UP000199699">
    <property type="component" value="Unassembled WGS sequence"/>
</dbReference>
<dbReference type="RefSeq" id="WP_175439955.1">
    <property type="nucleotide sequence ID" value="NZ_FMHT01000003.1"/>
</dbReference>
<gene>
    <name evidence="1" type="ORF">GA0070616_0455</name>
</gene>
<protein>
    <recommendedName>
        <fullName evidence="3">GDSL-like Lipase/Acylhydrolase family protein</fullName>
    </recommendedName>
</protein>
<organism evidence="1 2">
    <name type="scientific">Micromonospora nigra</name>
    <dbReference type="NCBI Taxonomy" id="145857"/>
    <lineage>
        <taxon>Bacteria</taxon>
        <taxon>Bacillati</taxon>
        <taxon>Actinomycetota</taxon>
        <taxon>Actinomycetes</taxon>
        <taxon>Micromonosporales</taxon>
        <taxon>Micromonosporaceae</taxon>
        <taxon>Micromonospora</taxon>
    </lineage>
</organism>
<name>A0A1C6RBF6_9ACTN</name>
<reference evidence="1 2" key="1">
    <citation type="submission" date="2016-06" db="EMBL/GenBank/DDBJ databases">
        <authorList>
            <person name="Kjaerup R.B."/>
            <person name="Dalgaard T.S."/>
            <person name="Juul-Madsen H.R."/>
        </authorList>
    </citation>
    <scope>NUCLEOTIDE SEQUENCE [LARGE SCALE GENOMIC DNA]</scope>
    <source>
        <strain evidence="1 2">DSM 43818</strain>
    </source>
</reference>
<evidence type="ECO:0000313" key="1">
    <source>
        <dbReference type="EMBL" id="SCL14488.1"/>
    </source>
</evidence>
<proteinExistence type="predicted"/>
<dbReference type="AlphaFoldDB" id="A0A1C6RBF6"/>
<accession>A0A1C6RBF6</accession>
<keyword evidence="2" id="KW-1185">Reference proteome</keyword>
<evidence type="ECO:0000313" key="2">
    <source>
        <dbReference type="Proteomes" id="UP000199699"/>
    </source>
</evidence>
<dbReference type="EMBL" id="FMHT01000003">
    <property type="protein sequence ID" value="SCL14488.1"/>
    <property type="molecule type" value="Genomic_DNA"/>
</dbReference>
<sequence>MTTPSSTTTAPARFLLLGDSHAGPIARAATAAGVPFVGGPVGSGRDFNANFFDGYDDGVVFRDDAVQQRHRDFLAELGVTGIGQLGVPLVSTFGLSAHFFATGANWGIYRAGDGNFPAGFLTGDLFDGIVRAMARDALAFYRHVLDLGVRVLAVLPPQRVPGMSDPQVFTAAQETIRRALVELGVEIVDLRARVTDGAGRQRAAFCEPDDPIHGNLAFGRLIVADLLARGL</sequence>
<dbReference type="STRING" id="145857.GA0070616_0455"/>